<proteinExistence type="predicted"/>
<evidence type="ECO:0000313" key="6">
    <source>
        <dbReference type="EMBL" id="WET64121.1"/>
    </source>
</evidence>
<dbReference type="Pfam" id="PF14905">
    <property type="entry name" value="OMP_b-brl_3"/>
    <property type="match status" value="1"/>
</dbReference>
<dbReference type="Proteomes" id="UP001221009">
    <property type="component" value="Chromosome"/>
</dbReference>
<feature type="domain" description="Outer membrane protein beta-barrel" evidence="4">
    <location>
        <begin position="381"/>
        <end position="725"/>
    </location>
</feature>
<evidence type="ECO:0000259" key="4">
    <source>
        <dbReference type="Pfam" id="PF14905"/>
    </source>
</evidence>
<evidence type="ECO:0000256" key="3">
    <source>
        <dbReference type="ARBA" id="ARBA00023237"/>
    </source>
</evidence>
<dbReference type="Gene3D" id="2.60.40.1120">
    <property type="entry name" value="Carboxypeptidase-like, regulatory domain"/>
    <property type="match status" value="1"/>
</dbReference>
<reference evidence="5" key="1">
    <citation type="submission" date="2021-10" db="EMBL/GenBank/DDBJ databases">
        <title>Collection of gut derived symbiotic bacterial strains cultured from healthy donors.</title>
        <authorList>
            <person name="Lin H."/>
            <person name="Littmann E."/>
            <person name="Kohout C."/>
            <person name="Pamer E.G."/>
        </authorList>
    </citation>
    <scope>NUCLEOTIDE SEQUENCE</scope>
    <source>
        <strain evidence="5">DFI.2.94</strain>
    </source>
</reference>
<gene>
    <name evidence="5" type="ORF">LI194_15685</name>
    <name evidence="6" type="ORF">P2T59_20880</name>
</gene>
<dbReference type="InterPro" id="IPR041700">
    <property type="entry name" value="OMP_b-brl_3"/>
</dbReference>
<dbReference type="EMBL" id="JAJCNI010000021">
    <property type="protein sequence ID" value="MCB6519237.1"/>
    <property type="molecule type" value="Genomic_DNA"/>
</dbReference>
<reference evidence="6" key="2">
    <citation type="submission" date="2023-03" db="EMBL/GenBank/DDBJ databases">
        <title>Parabacteroides distasonis, a bacteria resistant against UC.</title>
        <authorList>
            <person name="Dai W."/>
        </authorList>
    </citation>
    <scope>NUCLEOTIDE SEQUENCE</scope>
    <source>
        <strain evidence="6">F1-28</strain>
    </source>
</reference>
<dbReference type="InterPro" id="IPR036942">
    <property type="entry name" value="Beta-barrel_TonB_sf"/>
</dbReference>
<evidence type="ECO:0000256" key="2">
    <source>
        <dbReference type="ARBA" id="ARBA00023136"/>
    </source>
</evidence>
<dbReference type="Proteomes" id="UP001198806">
    <property type="component" value="Unassembled WGS sequence"/>
</dbReference>
<keyword evidence="2" id="KW-0472">Membrane</keyword>
<dbReference type="GO" id="GO:0009279">
    <property type="term" value="C:cell outer membrane"/>
    <property type="evidence" value="ECO:0007669"/>
    <property type="project" value="UniProtKB-SubCell"/>
</dbReference>
<dbReference type="EMBL" id="CP120353">
    <property type="protein sequence ID" value="WET64121.1"/>
    <property type="molecule type" value="Genomic_DNA"/>
</dbReference>
<dbReference type="Pfam" id="PF13620">
    <property type="entry name" value="CarboxypepD_reg"/>
    <property type="match status" value="1"/>
</dbReference>
<name>A0AAP2Q932_PARDI</name>
<dbReference type="SUPFAM" id="SSF49464">
    <property type="entry name" value="Carboxypeptidase regulatory domain-like"/>
    <property type="match status" value="1"/>
</dbReference>
<evidence type="ECO:0000313" key="7">
    <source>
        <dbReference type="Proteomes" id="UP001198806"/>
    </source>
</evidence>
<dbReference type="SUPFAM" id="SSF56935">
    <property type="entry name" value="Porins"/>
    <property type="match status" value="1"/>
</dbReference>
<dbReference type="AlphaFoldDB" id="A0AAP2Q932"/>
<accession>A0AAP2Q932</accession>
<dbReference type="RefSeq" id="WP_122144033.1">
    <property type="nucleotide sequence ID" value="NZ_BAABYH010000001.1"/>
</dbReference>
<evidence type="ECO:0000256" key="1">
    <source>
        <dbReference type="ARBA" id="ARBA00004442"/>
    </source>
</evidence>
<comment type="subcellular location">
    <subcellularLocation>
        <location evidence="1">Cell outer membrane</location>
    </subcellularLocation>
</comment>
<sequence length="769" mass="89036">MKQLLLFFSLLVSFHIHAILVTGIVVNKETGECIEGVSILTLNSDSVVVSQDATQADGKFRINIPKVGDYVLRFSNIGFRSTLIDVRNAQENLDFGTIELIPVTQQLDEIVVSADNYTKMDRQVIFPPIGIVERSFSALEMIHQLMLPGLIVNVGDRSISSINDRPVQLRINDIEVTIDEITALDPQKIKKVEYIDLPGMRYGNVGTVINFVLKRIEYGLSLGGNAQIALTSPYTNDQVFLKYNNRKSELGLNYRISYSKYKDSFKDEYLKLFLPNQKLVLSKEGVKEPIKSERHDLSLSYNWHNEEKTVFNVVFRNQFSVPDQVSKQNVIDELNKMNYTSLLHTKNRNYTPSIDLYFQQELGKNQTFLTNVVATYISSDYFRNYQENNQNESLYNYSYNTDGKKQTLQAEAIYENRFSQAIDFSVGLRFTQSHTENIYTMEGADVTNTMNNSDVYGYAQLQGALSKFSYQVGAGFSRIYFKEEDTHFSKWQFRPILTLAYSFKENISFRYNFFMLQFLPTLNYMSDFKQWQNPYELFVGNPNVVPAETYANNFTFNFRKGAFSFAPRLFYQYTRNLINNSIYLREDQGHHYLEYHPENQKFHQHIQGYLYANWEVVRDRLNLSAFGVLNRYIDKGNNFEQSLTNTFGGFQLEGNYKDWSLSASYTIKSKMQSGETVLIFPARANISLRYRHKSIQYELSVQNLFLPDGTPQKELLNSAYVQKSTASYVRNEGNQVRLSIAWNFDLGRKYKGSQKQIYNYVDEDAGIVK</sequence>
<protein>
    <submittedName>
        <fullName evidence="5">Outer membrane beta-barrel protein</fullName>
    </submittedName>
</protein>
<evidence type="ECO:0000313" key="5">
    <source>
        <dbReference type="EMBL" id="MCB6519237.1"/>
    </source>
</evidence>
<organism evidence="5 7">
    <name type="scientific">Parabacteroides distasonis</name>
    <dbReference type="NCBI Taxonomy" id="823"/>
    <lineage>
        <taxon>Bacteria</taxon>
        <taxon>Pseudomonadati</taxon>
        <taxon>Bacteroidota</taxon>
        <taxon>Bacteroidia</taxon>
        <taxon>Bacteroidales</taxon>
        <taxon>Tannerellaceae</taxon>
        <taxon>Parabacteroides</taxon>
    </lineage>
</organism>
<keyword evidence="3" id="KW-0998">Cell outer membrane</keyword>
<dbReference type="InterPro" id="IPR008969">
    <property type="entry name" value="CarboxyPept-like_regulatory"/>
</dbReference>
<dbReference type="Gene3D" id="2.40.170.20">
    <property type="entry name" value="TonB-dependent receptor, beta-barrel domain"/>
    <property type="match status" value="1"/>
</dbReference>